<dbReference type="OrthoDB" id="7394476at2"/>
<accession>A0A6I4TX39</accession>
<evidence type="ECO:0000256" key="7">
    <source>
        <dbReference type="ARBA" id="ARBA00023237"/>
    </source>
</evidence>
<keyword evidence="7 8" id="KW-0998">Cell outer membrane</keyword>
<dbReference type="InterPro" id="IPR000531">
    <property type="entry name" value="Beta-barrel_TonB"/>
</dbReference>
<evidence type="ECO:0000256" key="3">
    <source>
        <dbReference type="ARBA" id="ARBA00022452"/>
    </source>
</evidence>
<dbReference type="InterPro" id="IPR012910">
    <property type="entry name" value="Plug_dom"/>
</dbReference>
<keyword evidence="3 8" id="KW-1134">Transmembrane beta strand</keyword>
<keyword evidence="6 8" id="KW-0472">Membrane</keyword>
<evidence type="ECO:0000256" key="1">
    <source>
        <dbReference type="ARBA" id="ARBA00004571"/>
    </source>
</evidence>
<keyword evidence="10" id="KW-0732">Signal</keyword>
<dbReference type="Proteomes" id="UP000469430">
    <property type="component" value="Unassembled WGS sequence"/>
</dbReference>
<feature type="domain" description="TonB-dependent receptor plug" evidence="12">
    <location>
        <begin position="51"/>
        <end position="162"/>
    </location>
</feature>
<dbReference type="InterPro" id="IPR039426">
    <property type="entry name" value="TonB-dep_rcpt-like"/>
</dbReference>
<sequence>MRSNFCTVSLIAIAAMSGTPAFAQSAPVAAEESNAIVVTGSRIGNSAIASVAPVATVSEEMIAQTGQPNLADILTDMPQIGVGLNDANTQRSATSVGINAINLRRLGAGRTLVLVNGRRQVPGVPLSAAIDLNSIPAALVERVDIVTGGTSAVYGADAVSGVVNVVTKQDFEGLEMRGTAGITSRGDGESYGLSVTAGRNFADGRGNINANVIYDNVEGVQATARSYAVNGINTISNPANTGNNDSIPNFITVPGIRFSGPTHLASTTTSLGNTIFTPDGLSSRPYDLGEIGNRSGRTIGGDGGFFEQYDNLSLPIERFGGSLNASFEFSPAARLFVEARIMNSKVLSFWQPVADDFVYAAPSISVDNPFVPQDFATAARAAGIESFNVYRVYDEYGRRGSDADRLMQQYTAGLDGELFGDWQYEVFAGYGHTRANTQLLNGRHQDRFLESVDAIMLDGQIVCADAAARAAGCTPLNVFNPSATPDGIAYSLFNDVYRSTVSALMGGGSINGTVVDLPAGPVKAAFGIEARENKARTQPSAALQSGRTYYPQEAPVSGTISVKEAFGELRIPLLADSVIGRELTLQAAGRVSDYNINGTHTSWNIGGVYSPFEWLRLRAMRSKSVRAPNVSELFSPANQSFSFVQDPCDAAFRDQTANRAANCAALGIPADFNAPTNGRTTATRVGGNPQLDVETAYTWTVGAVLQPTFARGLTITADYYDIQIKDAIGSIPIATILNNCVDLPDAPSANPLCNLITRDPATRGITNVVATSLNIGAIETQGIDFTIAYRTDLADIADGLPGALDLSLTGNYLLKLRELTDANNPSSENQREGYLGDPKLQLQSAVTWSLDRWGFTLRSRYIQSTDVNGSINIAAGRPADQFDLPKTGSYLINDLSIAFDVTEQSSIRLNVNNLFDVKPPARGANIHQGINEASIYPNLGTTFLAVLNHRF</sequence>
<dbReference type="Gene3D" id="2.170.130.10">
    <property type="entry name" value="TonB-dependent receptor, plug domain"/>
    <property type="match status" value="1"/>
</dbReference>
<evidence type="ECO:0000259" key="11">
    <source>
        <dbReference type="Pfam" id="PF00593"/>
    </source>
</evidence>
<dbReference type="GO" id="GO:0009279">
    <property type="term" value="C:cell outer membrane"/>
    <property type="evidence" value="ECO:0007669"/>
    <property type="project" value="UniProtKB-SubCell"/>
</dbReference>
<feature type="chain" id="PRO_5026060448" evidence="10">
    <location>
        <begin position="24"/>
        <end position="951"/>
    </location>
</feature>
<evidence type="ECO:0000256" key="5">
    <source>
        <dbReference type="ARBA" id="ARBA00023077"/>
    </source>
</evidence>
<dbReference type="Gene3D" id="2.40.170.20">
    <property type="entry name" value="TonB-dependent receptor, beta-barrel domain"/>
    <property type="match status" value="1"/>
</dbReference>
<comment type="similarity">
    <text evidence="8 9">Belongs to the TonB-dependent receptor family.</text>
</comment>
<proteinExistence type="inferred from homology"/>
<keyword evidence="5 9" id="KW-0798">TonB box</keyword>
<dbReference type="Pfam" id="PF07715">
    <property type="entry name" value="Plug"/>
    <property type="match status" value="1"/>
</dbReference>
<evidence type="ECO:0000313" key="13">
    <source>
        <dbReference type="EMBL" id="MXO99749.1"/>
    </source>
</evidence>
<protein>
    <submittedName>
        <fullName evidence="13">TonB-dependent receptor</fullName>
    </submittedName>
</protein>
<name>A0A6I4TX39_9SPHN</name>
<evidence type="ECO:0000256" key="6">
    <source>
        <dbReference type="ARBA" id="ARBA00023136"/>
    </source>
</evidence>
<gene>
    <name evidence="13" type="ORF">GRI97_12195</name>
</gene>
<comment type="subcellular location">
    <subcellularLocation>
        <location evidence="1 8">Cell outer membrane</location>
        <topology evidence="1 8">Multi-pass membrane protein</topology>
    </subcellularLocation>
</comment>
<keyword evidence="4 8" id="KW-0812">Transmembrane</keyword>
<dbReference type="InterPro" id="IPR037066">
    <property type="entry name" value="Plug_dom_sf"/>
</dbReference>
<keyword evidence="14" id="KW-1185">Reference proteome</keyword>
<evidence type="ECO:0000256" key="8">
    <source>
        <dbReference type="PROSITE-ProRule" id="PRU01360"/>
    </source>
</evidence>
<dbReference type="SUPFAM" id="SSF56935">
    <property type="entry name" value="Porins"/>
    <property type="match status" value="1"/>
</dbReference>
<organism evidence="13 14">
    <name type="scientific">Croceibacterium xixiisoli</name>
    <dbReference type="NCBI Taxonomy" id="1476466"/>
    <lineage>
        <taxon>Bacteria</taxon>
        <taxon>Pseudomonadati</taxon>
        <taxon>Pseudomonadota</taxon>
        <taxon>Alphaproteobacteria</taxon>
        <taxon>Sphingomonadales</taxon>
        <taxon>Erythrobacteraceae</taxon>
        <taxon>Croceibacterium</taxon>
    </lineage>
</organism>
<keyword evidence="2 8" id="KW-0813">Transport</keyword>
<dbReference type="PANTHER" id="PTHR47234:SF2">
    <property type="entry name" value="TONB-DEPENDENT RECEPTOR"/>
    <property type="match status" value="1"/>
</dbReference>
<evidence type="ECO:0000256" key="4">
    <source>
        <dbReference type="ARBA" id="ARBA00022692"/>
    </source>
</evidence>
<dbReference type="InterPro" id="IPR036942">
    <property type="entry name" value="Beta-barrel_TonB_sf"/>
</dbReference>
<evidence type="ECO:0000313" key="14">
    <source>
        <dbReference type="Proteomes" id="UP000469430"/>
    </source>
</evidence>
<dbReference type="Pfam" id="PF00593">
    <property type="entry name" value="TonB_dep_Rec_b-barrel"/>
    <property type="match status" value="1"/>
</dbReference>
<keyword evidence="13" id="KW-0675">Receptor</keyword>
<dbReference type="PROSITE" id="PS52016">
    <property type="entry name" value="TONB_DEPENDENT_REC_3"/>
    <property type="match status" value="1"/>
</dbReference>
<evidence type="ECO:0000256" key="9">
    <source>
        <dbReference type="RuleBase" id="RU003357"/>
    </source>
</evidence>
<dbReference type="EMBL" id="WTYJ01000002">
    <property type="protein sequence ID" value="MXO99749.1"/>
    <property type="molecule type" value="Genomic_DNA"/>
</dbReference>
<reference evidence="13 14" key="1">
    <citation type="submission" date="2019-12" db="EMBL/GenBank/DDBJ databases">
        <title>Genomic-based taxomic classification of the family Erythrobacteraceae.</title>
        <authorList>
            <person name="Xu L."/>
        </authorList>
    </citation>
    <scope>NUCLEOTIDE SEQUENCE [LARGE SCALE GENOMIC DNA]</scope>
    <source>
        <strain evidence="13 14">S36</strain>
    </source>
</reference>
<evidence type="ECO:0000256" key="10">
    <source>
        <dbReference type="SAM" id="SignalP"/>
    </source>
</evidence>
<evidence type="ECO:0000256" key="2">
    <source>
        <dbReference type="ARBA" id="ARBA00022448"/>
    </source>
</evidence>
<evidence type="ECO:0000259" key="12">
    <source>
        <dbReference type="Pfam" id="PF07715"/>
    </source>
</evidence>
<comment type="caution">
    <text evidence="13">The sequence shown here is derived from an EMBL/GenBank/DDBJ whole genome shotgun (WGS) entry which is preliminary data.</text>
</comment>
<dbReference type="AlphaFoldDB" id="A0A6I4TX39"/>
<dbReference type="RefSeq" id="WP_161391442.1">
    <property type="nucleotide sequence ID" value="NZ_JBHSCP010000001.1"/>
</dbReference>
<feature type="signal peptide" evidence="10">
    <location>
        <begin position="1"/>
        <end position="23"/>
    </location>
</feature>
<feature type="domain" description="TonB-dependent receptor-like beta-barrel" evidence="11">
    <location>
        <begin position="378"/>
        <end position="914"/>
    </location>
</feature>
<dbReference type="PANTHER" id="PTHR47234">
    <property type="match status" value="1"/>
</dbReference>